<evidence type="ECO:0000313" key="2">
    <source>
        <dbReference type="Proteomes" id="UP000287651"/>
    </source>
</evidence>
<organism evidence="1 2">
    <name type="scientific">Ensete ventricosum</name>
    <name type="common">Abyssinian banana</name>
    <name type="synonym">Musa ensete</name>
    <dbReference type="NCBI Taxonomy" id="4639"/>
    <lineage>
        <taxon>Eukaryota</taxon>
        <taxon>Viridiplantae</taxon>
        <taxon>Streptophyta</taxon>
        <taxon>Embryophyta</taxon>
        <taxon>Tracheophyta</taxon>
        <taxon>Spermatophyta</taxon>
        <taxon>Magnoliopsida</taxon>
        <taxon>Liliopsida</taxon>
        <taxon>Zingiberales</taxon>
        <taxon>Musaceae</taxon>
        <taxon>Ensete</taxon>
    </lineage>
</organism>
<name>A0A427A7N9_ENSVE</name>
<dbReference type="EMBL" id="AMZH03003456">
    <property type="protein sequence ID" value="RRT72267.1"/>
    <property type="molecule type" value="Genomic_DNA"/>
</dbReference>
<protein>
    <submittedName>
        <fullName evidence="1">Uncharacterized protein</fullName>
    </submittedName>
</protein>
<dbReference type="AlphaFoldDB" id="A0A427A7N9"/>
<gene>
    <name evidence="1" type="ORF">B296_00003041</name>
</gene>
<dbReference type="Proteomes" id="UP000287651">
    <property type="component" value="Unassembled WGS sequence"/>
</dbReference>
<evidence type="ECO:0000313" key="1">
    <source>
        <dbReference type="EMBL" id="RRT72267.1"/>
    </source>
</evidence>
<reference evidence="1 2" key="1">
    <citation type="journal article" date="2014" name="Agronomy (Basel)">
        <title>A Draft Genome Sequence for Ensete ventricosum, the Drought-Tolerant Tree Against Hunger.</title>
        <authorList>
            <person name="Harrison J."/>
            <person name="Moore K.A."/>
            <person name="Paszkiewicz K."/>
            <person name="Jones T."/>
            <person name="Grant M."/>
            <person name="Ambacheew D."/>
            <person name="Muzemil S."/>
            <person name="Studholme D.J."/>
        </authorList>
    </citation>
    <scope>NUCLEOTIDE SEQUENCE [LARGE SCALE GENOMIC DNA]</scope>
</reference>
<accession>A0A427A7N9</accession>
<proteinExistence type="predicted"/>
<comment type="caution">
    <text evidence="1">The sequence shown here is derived from an EMBL/GenBank/DDBJ whole genome shotgun (WGS) entry which is preliminary data.</text>
</comment>
<sequence length="74" mass="8027">MTMNTSNFCCHFDSGSSADLVELSLQDKTFTRGGHYGDQVRVSAGPILPHWFALGHVVWLGKGTTIIPIILPSP</sequence>